<reference evidence="1" key="2">
    <citation type="submission" date="2016-06" db="EMBL/GenBank/DDBJ databases">
        <title>The genome of a short-lived fish provides insights into sex chromosome evolution and the genetic control of aging.</title>
        <authorList>
            <person name="Reichwald K."/>
            <person name="Felder M."/>
            <person name="Petzold A."/>
            <person name="Koch P."/>
            <person name="Groth M."/>
            <person name="Platzer M."/>
        </authorList>
    </citation>
    <scope>NUCLEOTIDE SEQUENCE</scope>
    <source>
        <tissue evidence="1">Brain</tissue>
    </source>
</reference>
<evidence type="ECO:0000313" key="1">
    <source>
        <dbReference type="EMBL" id="SBS13231.1"/>
    </source>
</evidence>
<dbReference type="AlphaFoldDB" id="A0A1A8S4P3"/>
<accession>A0A1A8S4P3</accession>
<gene>
    <name evidence="1" type="primary">Nfu_g_1_013060</name>
</gene>
<reference evidence="1" key="1">
    <citation type="submission" date="2016-05" db="EMBL/GenBank/DDBJ databases">
        <authorList>
            <person name="Lavstsen T."/>
            <person name="Jespersen J.S."/>
        </authorList>
    </citation>
    <scope>NUCLEOTIDE SEQUENCE</scope>
    <source>
        <tissue evidence="1">Brain</tissue>
    </source>
</reference>
<dbReference type="EMBL" id="HAEH01022003">
    <property type="protein sequence ID" value="SBS13231.1"/>
    <property type="molecule type" value="Transcribed_RNA"/>
</dbReference>
<protein>
    <submittedName>
        <fullName evidence="1">Uncharacterized protein</fullName>
    </submittedName>
</protein>
<sequence>PLQDPVHLPEHPPLQDGRKDPKSWILWMLPSSRGWQRLERKLEQVTTSTQPLEATWVCSFSSWIRMMHKDS</sequence>
<name>A0A1A8S4P3_9TELE</name>
<feature type="non-terminal residue" evidence="1">
    <location>
        <position position="1"/>
    </location>
</feature>
<proteinExistence type="predicted"/>
<organism evidence="1">
    <name type="scientific">Nothobranchius rachovii</name>
    <name type="common">bluefin notho</name>
    <dbReference type="NCBI Taxonomy" id="451742"/>
    <lineage>
        <taxon>Eukaryota</taxon>
        <taxon>Metazoa</taxon>
        <taxon>Chordata</taxon>
        <taxon>Craniata</taxon>
        <taxon>Vertebrata</taxon>
        <taxon>Euteleostomi</taxon>
        <taxon>Actinopterygii</taxon>
        <taxon>Neopterygii</taxon>
        <taxon>Teleostei</taxon>
        <taxon>Neoteleostei</taxon>
        <taxon>Acanthomorphata</taxon>
        <taxon>Ovalentaria</taxon>
        <taxon>Atherinomorphae</taxon>
        <taxon>Cyprinodontiformes</taxon>
        <taxon>Nothobranchiidae</taxon>
        <taxon>Nothobranchius</taxon>
    </lineage>
</organism>